<evidence type="ECO:0000313" key="2">
    <source>
        <dbReference type="EMBL" id="PJC24458.1"/>
    </source>
</evidence>
<dbReference type="InterPro" id="IPR005835">
    <property type="entry name" value="NTP_transferase_dom"/>
</dbReference>
<accession>A0A2M8ENZ7</accession>
<dbReference type="SUPFAM" id="SSF53448">
    <property type="entry name" value="Nucleotide-diphospho-sugar transferases"/>
    <property type="match status" value="1"/>
</dbReference>
<dbReference type="Proteomes" id="UP000230251">
    <property type="component" value="Unassembled WGS sequence"/>
</dbReference>
<dbReference type="InterPro" id="IPR050486">
    <property type="entry name" value="Mannose-1P_guanyltransferase"/>
</dbReference>
<dbReference type="EMBL" id="PFSI01000037">
    <property type="protein sequence ID" value="PJC24458.1"/>
    <property type="molecule type" value="Genomic_DNA"/>
</dbReference>
<name>A0A2M8ENZ7_9BACT</name>
<proteinExistence type="predicted"/>
<organism evidence="2 3">
    <name type="scientific">Candidatus Uhrbacteria bacterium CG_4_9_14_0_2_um_filter_41_50</name>
    <dbReference type="NCBI Taxonomy" id="1975031"/>
    <lineage>
        <taxon>Bacteria</taxon>
        <taxon>Candidatus Uhriibacteriota</taxon>
    </lineage>
</organism>
<evidence type="ECO:0000259" key="1">
    <source>
        <dbReference type="Pfam" id="PF00483"/>
    </source>
</evidence>
<comment type="caution">
    <text evidence="2">The sequence shown here is derived from an EMBL/GenBank/DDBJ whole genome shotgun (WGS) entry which is preliminary data.</text>
</comment>
<sequence>MSNKIQAIVLAGGKGTRLAPLTDNCPKSIVPVNGKPMMVYVLEHLKKHGITNVAVAVSHLGQMIEDLLGDGSDFGMQISYVREPEPMGTGGWSQLINWNDLDDHFLVLNSDNLFWIDVEAFMNRNRELNATATIAAIEIDADKYLEYELCLHDKEKRRLINYVDRTECKPYLQVNSKVFVSSGWYVMTPKVKDLIPRQNPISNEADIWPLLDKSDKDLGFYHATEPWFDSGTHERLERVAEFIKNNPDL</sequence>
<dbReference type="PANTHER" id="PTHR22572">
    <property type="entry name" value="SUGAR-1-PHOSPHATE GUANYL TRANSFERASE"/>
    <property type="match status" value="1"/>
</dbReference>
<dbReference type="CDD" id="cd04181">
    <property type="entry name" value="NTP_transferase"/>
    <property type="match status" value="1"/>
</dbReference>
<protein>
    <recommendedName>
        <fullName evidence="1">Nucleotidyl transferase domain-containing protein</fullName>
    </recommendedName>
</protein>
<dbReference type="AlphaFoldDB" id="A0A2M8ENZ7"/>
<dbReference type="Gene3D" id="3.90.550.10">
    <property type="entry name" value="Spore Coat Polysaccharide Biosynthesis Protein SpsA, Chain A"/>
    <property type="match status" value="1"/>
</dbReference>
<reference evidence="3" key="1">
    <citation type="submission" date="2017-09" db="EMBL/GenBank/DDBJ databases">
        <title>Depth-based differentiation of microbial function through sediment-hosted aquifers and enrichment of novel symbionts in the deep terrestrial subsurface.</title>
        <authorList>
            <person name="Probst A.J."/>
            <person name="Ladd B."/>
            <person name="Jarett J.K."/>
            <person name="Geller-Mcgrath D.E."/>
            <person name="Sieber C.M.K."/>
            <person name="Emerson J.B."/>
            <person name="Anantharaman K."/>
            <person name="Thomas B.C."/>
            <person name="Malmstrom R."/>
            <person name="Stieglmeier M."/>
            <person name="Klingl A."/>
            <person name="Woyke T."/>
            <person name="Ryan C.M."/>
            <person name="Banfield J.F."/>
        </authorList>
    </citation>
    <scope>NUCLEOTIDE SEQUENCE [LARGE SCALE GENOMIC DNA]</scope>
</reference>
<evidence type="ECO:0000313" key="3">
    <source>
        <dbReference type="Proteomes" id="UP000230251"/>
    </source>
</evidence>
<gene>
    <name evidence="2" type="ORF">CO057_02580</name>
</gene>
<feature type="domain" description="Nucleotidyl transferase" evidence="1">
    <location>
        <begin position="7"/>
        <end position="244"/>
    </location>
</feature>
<dbReference type="InterPro" id="IPR029044">
    <property type="entry name" value="Nucleotide-diphossugar_trans"/>
</dbReference>
<dbReference type="Pfam" id="PF00483">
    <property type="entry name" value="NTP_transferase"/>
    <property type="match status" value="1"/>
</dbReference>